<dbReference type="SMART" id="SM01381">
    <property type="entry name" value="7TM_GPCR_Srsx"/>
    <property type="match status" value="1"/>
</dbReference>
<dbReference type="PROSITE" id="PS00237">
    <property type="entry name" value="G_PROTEIN_RECEP_F1_1"/>
    <property type="match status" value="1"/>
</dbReference>
<evidence type="ECO:0000256" key="8">
    <source>
        <dbReference type="ARBA" id="ARBA00023224"/>
    </source>
</evidence>
<comment type="subcellular location">
    <subcellularLocation>
        <location evidence="1">Cell membrane</location>
        <topology evidence="1">Multi-pass membrane protein</topology>
    </subcellularLocation>
</comment>
<dbReference type="Gene3D" id="1.20.1070.10">
    <property type="entry name" value="Rhodopsin 7-helix transmembrane proteins"/>
    <property type="match status" value="1"/>
</dbReference>
<evidence type="ECO:0000256" key="7">
    <source>
        <dbReference type="ARBA" id="ARBA00023170"/>
    </source>
</evidence>
<keyword evidence="8 9" id="KW-0807">Transducer</keyword>
<evidence type="ECO:0000256" key="2">
    <source>
        <dbReference type="ARBA" id="ARBA00022475"/>
    </source>
</evidence>
<accession>A0ABM0GNL7</accession>
<dbReference type="PANTHER" id="PTHR24248:SF187">
    <property type="entry name" value="OCTOPAMINE RECEPTOR BETA-2R"/>
    <property type="match status" value="1"/>
</dbReference>
<dbReference type="Proteomes" id="UP000694865">
    <property type="component" value="Unplaced"/>
</dbReference>
<evidence type="ECO:0000313" key="12">
    <source>
        <dbReference type="Proteomes" id="UP000694865"/>
    </source>
</evidence>
<keyword evidence="4 10" id="KW-1133">Transmembrane helix</keyword>
<evidence type="ECO:0000313" key="13">
    <source>
        <dbReference type="RefSeq" id="XP_002733924.1"/>
    </source>
</evidence>
<feature type="transmembrane region" description="Helical" evidence="10">
    <location>
        <begin position="303"/>
        <end position="325"/>
    </location>
</feature>
<keyword evidence="5 9" id="KW-0297">G-protein coupled receptor</keyword>
<evidence type="ECO:0000256" key="1">
    <source>
        <dbReference type="ARBA" id="ARBA00004651"/>
    </source>
</evidence>
<evidence type="ECO:0000256" key="6">
    <source>
        <dbReference type="ARBA" id="ARBA00023136"/>
    </source>
</evidence>
<dbReference type="InterPro" id="IPR017452">
    <property type="entry name" value="GPCR_Rhodpsn_7TM"/>
</dbReference>
<keyword evidence="6 10" id="KW-0472">Membrane</keyword>
<proteinExistence type="inferred from homology"/>
<feature type="transmembrane region" description="Helical" evidence="10">
    <location>
        <begin position="279"/>
        <end position="297"/>
    </location>
</feature>
<keyword evidence="12" id="KW-1185">Reference proteome</keyword>
<organism evidence="12 13">
    <name type="scientific">Saccoglossus kowalevskii</name>
    <name type="common">Acorn worm</name>
    <dbReference type="NCBI Taxonomy" id="10224"/>
    <lineage>
        <taxon>Eukaryota</taxon>
        <taxon>Metazoa</taxon>
        <taxon>Hemichordata</taxon>
        <taxon>Enteropneusta</taxon>
        <taxon>Harrimaniidae</taxon>
        <taxon>Saccoglossus</taxon>
    </lineage>
</organism>
<keyword evidence="2" id="KW-1003">Cell membrane</keyword>
<evidence type="ECO:0000256" key="10">
    <source>
        <dbReference type="SAM" id="Phobius"/>
    </source>
</evidence>
<evidence type="ECO:0000256" key="9">
    <source>
        <dbReference type="RuleBase" id="RU000688"/>
    </source>
</evidence>
<dbReference type="RefSeq" id="XP_002733924.1">
    <property type="nucleotide sequence ID" value="XM_002733878.1"/>
</dbReference>
<evidence type="ECO:0000259" key="11">
    <source>
        <dbReference type="PROSITE" id="PS50262"/>
    </source>
</evidence>
<dbReference type="PROSITE" id="PS50262">
    <property type="entry name" value="G_PROTEIN_RECEP_F1_2"/>
    <property type="match status" value="1"/>
</dbReference>
<dbReference type="SUPFAM" id="SSF81321">
    <property type="entry name" value="Family A G protein-coupled receptor-like"/>
    <property type="match status" value="1"/>
</dbReference>
<name>A0ABM0GNL7_SACKO</name>
<dbReference type="InterPro" id="IPR000276">
    <property type="entry name" value="GPCR_Rhodpsn"/>
</dbReference>
<dbReference type="GeneID" id="100367819"/>
<dbReference type="PANTHER" id="PTHR24248">
    <property type="entry name" value="ADRENERGIC RECEPTOR-RELATED G-PROTEIN COUPLED RECEPTOR"/>
    <property type="match status" value="1"/>
</dbReference>
<feature type="transmembrane region" description="Helical" evidence="10">
    <location>
        <begin position="151"/>
        <end position="173"/>
    </location>
</feature>
<feature type="domain" description="G-protein coupled receptors family 1 profile" evidence="11">
    <location>
        <begin position="52"/>
        <end position="334"/>
    </location>
</feature>
<dbReference type="CDD" id="cd15065">
    <property type="entry name" value="7tmA_Ap5-HTB1-like"/>
    <property type="match status" value="1"/>
</dbReference>
<sequence>MDGDQNFTAARNVAITEEYETTASPTTAKFSLVESVFIGFVLSLIIVMSVLGNVLVCIAVCVDRRLHKTTYLFTVSLAMADLLVSILVMTFAVFNDLNGYWIFGMPFCSVWISFDVMFSTASILNLCAISVDRYLHIKKPLKYHQWMTKKVAVVMIVVVWVLSGLISFLPIQLGWHTVKQSLSGTEEEQIGMDMDLDSNTPESAILSCMMELNTTFAIVSSLVSFYIPCLLMILIYAHIYRAVRYHVRQIKSHHIPAIVVENGGPNSNNQSQEVSDHKAAITLGFIMGTFLICWSPFFLMNIIASLCATCVSPILYATLTWLGYFNSTLNPIIYSIFNKDFREAFARILRGIVCLNRRRTYDNSSYQVTAHTYRFTFNQRRHSTYVVAERVTTI</sequence>
<dbReference type="Pfam" id="PF00001">
    <property type="entry name" value="7tm_1"/>
    <property type="match status" value="1"/>
</dbReference>
<evidence type="ECO:0000256" key="5">
    <source>
        <dbReference type="ARBA" id="ARBA00023040"/>
    </source>
</evidence>
<keyword evidence="3 9" id="KW-0812">Transmembrane</keyword>
<keyword evidence="7 9" id="KW-0675">Receptor</keyword>
<feature type="transmembrane region" description="Helical" evidence="10">
    <location>
        <begin position="71"/>
        <end position="94"/>
    </location>
</feature>
<dbReference type="PRINTS" id="PR01102">
    <property type="entry name" value="5HT6RECEPTR"/>
</dbReference>
<gene>
    <name evidence="13" type="primary">LOC100367819</name>
</gene>
<comment type="similarity">
    <text evidence="9">Belongs to the G-protein coupled receptor 1 family.</text>
</comment>
<protein>
    <submittedName>
        <fullName evidence="13">Dopamine receptor 1-like</fullName>
    </submittedName>
</protein>
<feature type="transmembrane region" description="Helical" evidence="10">
    <location>
        <begin position="36"/>
        <end position="62"/>
    </location>
</feature>
<dbReference type="PRINTS" id="PR00237">
    <property type="entry name" value="GPCRRHODOPSN"/>
</dbReference>
<evidence type="ECO:0000256" key="3">
    <source>
        <dbReference type="ARBA" id="ARBA00022692"/>
    </source>
</evidence>
<feature type="transmembrane region" description="Helical" evidence="10">
    <location>
        <begin position="216"/>
        <end position="239"/>
    </location>
</feature>
<feature type="transmembrane region" description="Helical" evidence="10">
    <location>
        <begin position="100"/>
        <end position="131"/>
    </location>
</feature>
<evidence type="ECO:0000256" key="4">
    <source>
        <dbReference type="ARBA" id="ARBA00022989"/>
    </source>
</evidence>
<reference evidence="13" key="1">
    <citation type="submission" date="2025-08" db="UniProtKB">
        <authorList>
            <consortium name="RefSeq"/>
        </authorList>
    </citation>
    <scope>IDENTIFICATION</scope>
    <source>
        <tissue evidence="13">Testes</tissue>
    </source>
</reference>